<feature type="domain" description="Nucleoside phosphorylase" evidence="1">
    <location>
        <begin position="11"/>
        <end position="298"/>
    </location>
</feature>
<evidence type="ECO:0000313" key="2">
    <source>
        <dbReference type="EMBL" id="KAK6537567.1"/>
    </source>
</evidence>
<dbReference type="EMBL" id="JAVHJO010000009">
    <property type="protein sequence ID" value="KAK6537567.1"/>
    <property type="molecule type" value="Genomic_DNA"/>
</dbReference>
<dbReference type="InterPro" id="IPR035994">
    <property type="entry name" value="Nucleoside_phosphorylase_sf"/>
</dbReference>
<dbReference type="AlphaFoldDB" id="A0AAV9X7D0"/>
<dbReference type="GO" id="GO:0003824">
    <property type="term" value="F:catalytic activity"/>
    <property type="evidence" value="ECO:0007669"/>
    <property type="project" value="InterPro"/>
</dbReference>
<dbReference type="PANTHER" id="PTHR46082:SF11">
    <property type="entry name" value="AAA+ ATPASE DOMAIN-CONTAINING PROTEIN-RELATED"/>
    <property type="match status" value="1"/>
</dbReference>
<accession>A0AAV9X7D0</accession>
<dbReference type="SUPFAM" id="SSF53167">
    <property type="entry name" value="Purine and uridine phosphorylases"/>
    <property type="match status" value="1"/>
</dbReference>
<dbReference type="Pfam" id="PF01048">
    <property type="entry name" value="PNP_UDP_1"/>
    <property type="match status" value="1"/>
</dbReference>
<organism evidence="2 3">
    <name type="scientific">Orbilia ellipsospora</name>
    <dbReference type="NCBI Taxonomy" id="2528407"/>
    <lineage>
        <taxon>Eukaryota</taxon>
        <taxon>Fungi</taxon>
        <taxon>Dikarya</taxon>
        <taxon>Ascomycota</taxon>
        <taxon>Pezizomycotina</taxon>
        <taxon>Orbiliomycetes</taxon>
        <taxon>Orbiliales</taxon>
        <taxon>Orbiliaceae</taxon>
        <taxon>Orbilia</taxon>
    </lineage>
</organism>
<dbReference type="InterPro" id="IPR000845">
    <property type="entry name" value="Nucleoside_phosphorylase_d"/>
</dbReference>
<keyword evidence="3" id="KW-1185">Reference proteome</keyword>
<dbReference type="InterPro" id="IPR053137">
    <property type="entry name" value="NLR-like"/>
</dbReference>
<dbReference type="PANTHER" id="PTHR46082">
    <property type="entry name" value="ATP/GTP-BINDING PROTEIN-RELATED"/>
    <property type="match status" value="1"/>
</dbReference>
<dbReference type="GO" id="GO:0009116">
    <property type="term" value="P:nucleoside metabolic process"/>
    <property type="evidence" value="ECO:0007669"/>
    <property type="project" value="InterPro"/>
</dbReference>
<dbReference type="Proteomes" id="UP001365542">
    <property type="component" value="Unassembled WGS sequence"/>
</dbReference>
<comment type="caution">
    <text evidence="2">The sequence shown here is derived from an EMBL/GenBank/DDBJ whole genome shotgun (WGS) entry which is preliminary data.</text>
</comment>
<sequence length="627" mass="69430">MASFQNSEYGIGCICALPLEMAALQAMLDEVHEKPAWQYSHDSNNYTLGKIGPHNVAIVCLPAGVYGTTSATKIATQMLSSFPSIKFALMVGIGGGVPSTANDIRLGDVVVSKPKGNSSGVIQYDYGKAVRGELISAGVLDKPPQHLLTAVARLDAEHLTYGSNKVAEYVSDMLRRFPNMTRFASPGSQNDHLYRADYEHVGDGTTCDECDKSHLVDRSARNIDQPQIFYGTIGSGNQVIKDGVKRDKLAKQKEILCFEMEAAGLMDILPCLVIRGICDYADSHKNKIWQEYAAATAAAYAKELLYSLPNRPVSPCFSELWEREGSLRSGPSFKSGASFGSESTLVENLNAQLQAQAQDSTTLPSRTFMITSRLYPKEDISLASFIADRRYPNQDALVVTSANSTPDKVLNISLEEGRDYSITSDKNFSQYVGTQTTKDSSLKKAMSKLFLKPMFQVDGEMQVFAEESRVYTLRQPQALFQRMYEDPDTRKRLQSFCSKSKKVHFITGFRTLVNARFMGKEKRAPQFSRLPPKLAGDPLYQTTGERIYAICYRKVNLRRLNSKDGDGILNSESDWKGFWEEVRGSGEPDEKVAEEISAEISSEDETAGGDNWTYPAEGGNEVWIGLQ</sequence>
<reference evidence="2 3" key="1">
    <citation type="submission" date="2019-10" db="EMBL/GenBank/DDBJ databases">
        <authorList>
            <person name="Palmer J.M."/>
        </authorList>
    </citation>
    <scope>NUCLEOTIDE SEQUENCE [LARGE SCALE GENOMIC DNA]</scope>
    <source>
        <strain evidence="2 3">TWF694</strain>
    </source>
</reference>
<name>A0AAV9X7D0_9PEZI</name>
<proteinExistence type="predicted"/>
<dbReference type="CDD" id="cd09008">
    <property type="entry name" value="MTAN"/>
    <property type="match status" value="1"/>
</dbReference>
<gene>
    <name evidence="2" type="ORF">TWF694_011749</name>
</gene>
<protein>
    <recommendedName>
        <fullName evidence="1">Nucleoside phosphorylase domain-containing protein</fullName>
    </recommendedName>
</protein>
<dbReference type="Gene3D" id="3.40.50.1580">
    <property type="entry name" value="Nucleoside phosphorylase domain"/>
    <property type="match status" value="1"/>
</dbReference>
<evidence type="ECO:0000313" key="3">
    <source>
        <dbReference type="Proteomes" id="UP001365542"/>
    </source>
</evidence>
<evidence type="ECO:0000259" key="1">
    <source>
        <dbReference type="Pfam" id="PF01048"/>
    </source>
</evidence>